<feature type="region of interest" description="Disordered" evidence="10">
    <location>
        <begin position="477"/>
        <end position="496"/>
    </location>
</feature>
<dbReference type="InterPro" id="IPR022644">
    <property type="entry name" value="De-COase2_N"/>
</dbReference>
<dbReference type="Pfam" id="PF00278">
    <property type="entry name" value="Orn_DAP_Arg_deC"/>
    <property type="match status" value="1"/>
</dbReference>
<dbReference type="NCBIfam" id="TIGR01048">
    <property type="entry name" value="lysA"/>
    <property type="match status" value="1"/>
</dbReference>
<dbReference type="PRINTS" id="PR01179">
    <property type="entry name" value="ODADCRBXLASE"/>
</dbReference>
<dbReference type="GO" id="GO:0009089">
    <property type="term" value="P:lysine biosynthetic process via diaminopimelate"/>
    <property type="evidence" value="ECO:0007669"/>
    <property type="project" value="UniProtKB-UniRule"/>
</dbReference>
<feature type="domain" description="Orn/DAP/Arg decarboxylase 2 N-terminal" evidence="12">
    <location>
        <begin position="70"/>
        <end position="326"/>
    </location>
</feature>
<proteinExistence type="inferred from homology"/>
<dbReference type="Proteomes" id="UP000198386">
    <property type="component" value="Unassembled WGS sequence"/>
</dbReference>
<dbReference type="UniPathway" id="UPA00034">
    <property type="reaction ID" value="UER00027"/>
</dbReference>
<feature type="binding site" evidence="6">
    <location>
        <position position="323"/>
    </location>
    <ligand>
        <name>substrate</name>
    </ligand>
</feature>
<comment type="catalytic activity">
    <reaction evidence="6 9">
        <text>meso-2,6-diaminopimelate + H(+) = L-lysine + CO2</text>
        <dbReference type="Rhea" id="RHEA:15101"/>
        <dbReference type="ChEBI" id="CHEBI:15378"/>
        <dbReference type="ChEBI" id="CHEBI:16526"/>
        <dbReference type="ChEBI" id="CHEBI:32551"/>
        <dbReference type="ChEBI" id="CHEBI:57791"/>
        <dbReference type="EC" id="4.1.1.20"/>
    </reaction>
</comment>
<evidence type="ECO:0000313" key="13">
    <source>
        <dbReference type="EMBL" id="SNR91852.1"/>
    </source>
</evidence>
<dbReference type="PANTHER" id="PTHR43727:SF2">
    <property type="entry name" value="GROUP IV DECARBOXYLASE"/>
    <property type="match status" value="1"/>
</dbReference>
<reference evidence="14" key="1">
    <citation type="submission" date="2017-06" db="EMBL/GenBank/DDBJ databases">
        <authorList>
            <person name="Varghese N."/>
            <person name="Submissions S."/>
        </authorList>
    </citation>
    <scope>NUCLEOTIDE SEQUENCE [LARGE SCALE GENOMIC DNA]</scope>
    <source>
        <strain evidence="14">DSM 45423</strain>
    </source>
</reference>
<evidence type="ECO:0000256" key="7">
    <source>
        <dbReference type="NCBIfam" id="TIGR01048"/>
    </source>
</evidence>
<evidence type="ECO:0000256" key="10">
    <source>
        <dbReference type="SAM" id="MobiDB-lite"/>
    </source>
</evidence>
<evidence type="ECO:0000259" key="12">
    <source>
        <dbReference type="Pfam" id="PF02784"/>
    </source>
</evidence>
<keyword evidence="14" id="KW-1185">Reference proteome</keyword>
<evidence type="ECO:0000256" key="9">
    <source>
        <dbReference type="RuleBase" id="RU003738"/>
    </source>
</evidence>
<evidence type="ECO:0000313" key="14">
    <source>
        <dbReference type="Proteomes" id="UP000198386"/>
    </source>
</evidence>
<dbReference type="CDD" id="cd06828">
    <property type="entry name" value="PLPDE_III_DapDC"/>
    <property type="match status" value="1"/>
</dbReference>
<dbReference type="PANTHER" id="PTHR43727">
    <property type="entry name" value="DIAMINOPIMELATE DECARBOXYLASE"/>
    <property type="match status" value="1"/>
</dbReference>
<gene>
    <name evidence="6" type="primary">lysA</name>
    <name evidence="13" type="ORF">SAMN04488107_0633</name>
</gene>
<dbReference type="PROSITE" id="PS00879">
    <property type="entry name" value="ODR_DC_2_2"/>
    <property type="match status" value="1"/>
</dbReference>
<feature type="active site" description="Proton donor" evidence="8">
    <location>
        <position position="400"/>
    </location>
</feature>
<dbReference type="AlphaFoldDB" id="A0A239A8T8"/>
<dbReference type="InterPro" id="IPR022653">
    <property type="entry name" value="De-COase2_pyr-phos_BS"/>
</dbReference>
<comment type="similarity">
    <text evidence="6">Belongs to the Orn/Lys/Arg decarboxylase class-II family. LysA subfamily.</text>
</comment>
<dbReference type="SUPFAM" id="SSF51419">
    <property type="entry name" value="PLP-binding barrel"/>
    <property type="match status" value="1"/>
</dbReference>
<feature type="modified residue" description="N6-(pyridoxal phosphate)lysine" evidence="6 8">
    <location>
        <position position="92"/>
    </location>
</feature>
<evidence type="ECO:0000256" key="2">
    <source>
        <dbReference type="ARBA" id="ARBA00022793"/>
    </source>
</evidence>
<dbReference type="InterPro" id="IPR022643">
    <property type="entry name" value="De-COase2_C"/>
</dbReference>
<dbReference type="InterPro" id="IPR009006">
    <property type="entry name" value="Ala_racemase/Decarboxylase_C"/>
</dbReference>
<feature type="binding site" evidence="6">
    <location>
        <position position="430"/>
    </location>
    <ligand>
        <name>substrate</name>
    </ligand>
</feature>
<dbReference type="InterPro" id="IPR022657">
    <property type="entry name" value="De-COase2_CS"/>
</dbReference>
<evidence type="ECO:0000256" key="8">
    <source>
        <dbReference type="PIRSR" id="PIRSR600183-50"/>
    </source>
</evidence>
<evidence type="ECO:0000259" key="11">
    <source>
        <dbReference type="Pfam" id="PF00278"/>
    </source>
</evidence>
<feature type="binding site" evidence="6">
    <location>
        <position position="401"/>
    </location>
    <ligand>
        <name>substrate</name>
    </ligand>
</feature>
<name>A0A239A8T8_9ACTN</name>
<dbReference type="Pfam" id="PF02784">
    <property type="entry name" value="Orn_Arg_deC_N"/>
    <property type="match status" value="1"/>
</dbReference>
<dbReference type="EMBL" id="FZOH01000001">
    <property type="protein sequence ID" value="SNR91852.1"/>
    <property type="molecule type" value="Genomic_DNA"/>
</dbReference>
<dbReference type="PROSITE" id="PS00878">
    <property type="entry name" value="ODR_DC_2_1"/>
    <property type="match status" value="1"/>
</dbReference>
<feature type="compositionally biased region" description="Pro residues" evidence="10">
    <location>
        <begin position="478"/>
        <end position="489"/>
    </location>
</feature>
<feature type="binding site" evidence="6">
    <location>
        <position position="373"/>
    </location>
    <ligand>
        <name>substrate</name>
    </ligand>
</feature>
<evidence type="ECO:0000256" key="4">
    <source>
        <dbReference type="ARBA" id="ARBA00023154"/>
    </source>
</evidence>
<protein>
    <recommendedName>
        <fullName evidence="6 7">Diaminopimelate decarboxylase</fullName>
        <shortName evidence="6">DAP decarboxylase</shortName>
        <shortName evidence="6">DAPDC</shortName>
        <ecNumber evidence="6 7">4.1.1.20</ecNumber>
    </recommendedName>
</protein>
<comment type="subunit">
    <text evidence="6">Homodimer.</text>
</comment>
<keyword evidence="2 6" id="KW-0210">Decarboxylase</keyword>
<dbReference type="SUPFAM" id="SSF50621">
    <property type="entry name" value="Alanine racemase C-terminal domain-like"/>
    <property type="match status" value="1"/>
</dbReference>
<keyword evidence="4 6" id="KW-0457">Lysine biosynthesis</keyword>
<dbReference type="HAMAP" id="MF_02120">
    <property type="entry name" value="LysA"/>
    <property type="match status" value="1"/>
</dbReference>
<organism evidence="13 14">
    <name type="scientific">Geodermatophilus saharensis</name>
    <dbReference type="NCBI Taxonomy" id="1137994"/>
    <lineage>
        <taxon>Bacteria</taxon>
        <taxon>Bacillati</taxon>
        <taxon>Actinomycetota</taxon>
        <taxon>Actinomycetes</taxon>
        <taxon>Geodermatophilales</taxon>
        <taxon>Geodermatophilaceae</taxon>
        <taxon>Geodermatophilus</taxon>
    </lineage>
</organism>
<dbReference type="InterPro" id="IPR029066">
    <property type="entry name" value="PLP-binding_barrel"/>
</dbReference>
<evidence type="ECO:0000256" key="5">
    <source>
        <dbReference type="ARBA" id="ARBA00023239"/>
    </source>
</evidence>
<comment type="pathway">
    <text evidence="6 9">Amino-acid biosynthesis; L-lysine biosynthesis via DAP pathway; L-lysine from DL-2,6-diaminopimelate: step 1/1.</text>
</comment>
<dbReference type="PRINTS" id="PR01181">
    <property type="entry name" value="DAPDCRBXLASE"/>
</dbReference>
<accession>A0A239A8T8</accession>
<dbReference type="FunFam" id="3.20.20.10:FF:000003">
    <property type="entry name" value="Diaminopimelate decarboxylase"/>
    <property type="match status" value="1"/>
</dbReference>
<comment type="cofactor">
    <cofactor evidence="1 6 8 9">
        <name>pyridoxal 5'-phosphate</name>
        <dbReference type="ChEBI" id="CHEBI:597326"/>
    </cofactor>
</comment>
<dbReference type="InterPro" id="IPR002986">
    <property type="entry name" value="DAP_deCOOHase_LysA"/>
</dbReference>
<keyword evidence="3 6" id="KW-0663">Pyridoxal phosphate</keyword>
<evidence type="ECO:0000256" key="6">
    <source>
        <dbReference type="HAMAP-Rule" id="MF_02120"/>
    </source>
</evidence>
<feature type="binding site" evidence="6">
    <location>
        <position position="430"/>
    </location>
    <ligand>
        <name>pyridoxal 5'-phosphate</name>
        <dbReference type="ChEBI" id="CHEBI:597326"/>
    </ligand>
</feature>
<keyword evidence="6" id="KW-0028">Amino-acid biosynthesis</keyword>
<dbReference type="GO" id="GO:0008836">
    <property type="term" value="F:diaminopimelate decarboxylase activity"/>
    <property type="evidence" value="ECO:0007669"/>
    <property type="project" value="UniProtKB-UniRule"/>
</dbReference>
<keyword evidence="5 6" id="KW-0456">Lyase</keyword>
<feature type="binding site" evidence="6">
    <location>
        <begin position="320"/>
        <end position="323"/>
    </location>
    <ligand>
        <name>pyridoxal 5'-phosphate</name>
        <dbReference type="ChEBI" id="CHEBI:597326"/>
    </ligand>
</feature>
<dbReference type="InterPro" id="IPR000183">
    <property type="entry name" value="Orn/DAP/Arg_de-COase"/>
</dbReference>
<dbReference type="Gene3D" id="2.40.37.10">
    <property type="entry name" value="Lyase, Ornithine Decarboxylase, Chain A, domain 1"/>
    <property type="match status" value="1"/>
</dbReference>
<dbReference type="EC" id="4.1.1.20" evidence="6 7"/>
<feature type="region of interest" description="Disordered" evidence="10">
    <location>
        <begin position="1"/>
        <end position="29"/>
    </location>
</feature>
<feature type="binding site" evidence="6">
    <location>
        <position position="278"/>
    </location>
    <ligand>
        <name>pyridoxal 5'-phosphate</name>
        <dbReference type="ChEBI" id="CHEBI:597326"/>
    </ligand>
</feature>
<dbReference type="OrthoDB" id="9802241at2"/>
<dbReference type="RefSeq" id="WP_089402390.1">
    <property type="nucleotide sequence ID" value="NZ_FZOH01000001.1"/>
</dbReference>
<dbReference type="GO" id="GO:0030170">
    <property type="term" value="F:pyridoxal phosphate binding"/>
    <property type="evidence" value="ECO:0007669"/>
    <property type="project" value="UniProtKB-UniRule"/>
</dbReference>
<sequence length="496" mass="51556">MRAHPAGPLHGAISPPPAAGTPPADLGALDPAVWPRSARRVDGELHLAGKPVTELARAHGTPLFVLDEGDFRGRAADFATAFDGADVHYASKAFLCGQVARWIADDGLHLDACSGNELTVALAAGFPAERIALHGNNKSLVELQLAVDAGIGRIVVDSFDEIDRLVPMAAARVAAGGAPVAVLVRTTVGIEAHTHEFIATAHEDQKFGFSLATGDALTAAVRVIREPALHLAGLHSHIGSQIFDTAGFEAAAHRVVGLLGQVHQATGELLGELNLGGGFGIAYVPDDDPVTPADVARRLRTVVAAECAALDLPVPRLAVEPGRAIAGPGTVTLYEIGTIKPVRLGSGSSGAPPVRNYVSVDGGMSDNIRTALYDADYTCVLANRTSDAAPALCRVVGKHCESGDVLVRDLWLPSDVQPGDLLAVAATGAYCWSMASNYNYLLKPPVVAVREGVATEIVRRQTLSDVFALDAVLANRPAPSPAPDQPAPEHPVGARS</sequence>
<dbReference type="Gene3D" id="3.20.20.10">
    <property type="entry name" value="Alanine racemase"/>
    <property type="match status" value="1"/>
</dbReference>
<feature type="domain" description="Orn/DAP/Arg decarboxylase 2 C-terminal" evidence="11">
    <location>
        <begin position="350"/>
        <end position="428"/>
    </location>
</feature>
<comment type="function">
    <text evidence="6">Specifically catalyzes the decarboxylation of meso-diaminopimelate (meso-DAP) to L-lysine.</text>
</comment>
<feature type="binding site" evidence="6">
    <location>
        <position position="369"/>
    </location>
    <ligand>
        <name>substrate</name>
    </ligand>
</feature>
<evidence type="ECO:0000256" key="3">
    <source>
        <dbReference type="ARBA" id="ARBA00022898"/>
    </source>
</evidence>
<evidence type="ECO:0000256" key="1">
    <source>
        <dbReference type="ARBA" id="ARBA00001933"/>
    </source>
</evidence>